<name>A0A6A6XPT4_9PLEO</name>
<protein>
    <submittedName>
        <fullName evidence="9">Uncharacterized protein</fullName>
    </submittedName>
</protein>
<feature type="transmembrane region" description="Helical" evidence="6">
    <location>
        <begin position="182"/>
        <end position="205"/>
    </location>
</feature>
<evidence type="ECO:0000256" key="6">
    <source>
        <dbReference type="SAM" id="Phobius"/>
    </source>
</evidence>
<sequence length="985" mass="110713">MTRSNDVAQHEEHRASRLWRKTISNLNLDLSTFLKMVKFALPPTISLSIFQSTIISNTYTTVGYLIAVGSVLSGVLQPRAVFLQTMMVNVLVISLTAAVATLAMWSAMQARRHTTVPGMGEGYNSSASGVSGVWLFFMIYAINSLKFSRPGLKFACVLSSIVTIISQTYGAQNPTMEASLTLIGHLYGAIMTGVAIATGVNIIFFPLSCRKIVFKDVENYVEGMRKVLSAQLEFMHTIEDHNMFHDTAEASKLRAEVHSLRGVHGNLYANLSWAKKEFAYGKLDGADLSTIHRLFRKAFLPFTGFITMTDVFERVTKAHGWNLHQDEKRAAEEGEIDEKTTVDEYQHIMKNLHKPFGDLGHTMNDALDHILLKLELGKHSSNIRSRRNDVETPSNEKEPGGAKFADRLQEDLDAFYQRREAALRAWCVEQGIQLASDSFQSEYSWLNGGTDAALFKTHRQRQLFVLLDIQLLMYSSGLALLHIVEWTDAQSASGKWDRNRLLIPAHSQIMKWLRPFSQHHDHGDHLNMENENEASNEVHYGEAYDSRKNPDHLPPENRAQYIGIFLRKIASALRSQHSVFGFRMACACMSIGVVAFLRDTQDFFVENRLFWAEIFVAVTMVRTSGEGGFIYFLRICGSVIGAALTFPIYYIVDGKTPGVLVLFFVAITAVGWIPVKRPRFILLAMLTAITNVIVIGYTLQVDRIGEKVATENRQKYYPIYLLAPYRLAVTMGGIFVAFIFTFFPFPTSERSELRQSLGQALYLAARHYAVVQETVAARVRGDEGDEKLKSSPGYRLEKERTKLLSKTMLLVAQMKSQSAFTRWQIPIDCKFPKKTYDSLIGCVDRITSYTALIGCSSTVFAIEGDKAHGEWRQAFKNVLTSVESSHDQITSFLCLLSSSILNAQPLPPHLQLPQPYGIVRVMQMMDSEILGISHIAEPGYAGFAMLQISNRAIIADLQELTELVKKLVGELDFSYRHVSEKSKEL</sequence>
<evidence type="ECO:0000256" key="5">
    <source>
        <dbReference type="SAM" id="MobiDB-lite"/>
    </source>
</evidence>
<feature type="transmembrane region" description="Helical" evidence="6">
    <location>
        <begin position="152"/>
        <end position="170"/>
    </location>
</feature>
<proteinExistence type="predicted"/>
<feature type="transmembrane region" description="Helical" evidence="6">
    <location>
        <begin position="719"/>
        <end position="745"/>
    </location>
</feature>
<feature type="domain" description="Putative ER transporter 6TM N-terminal" evidence="7">
    <location>
        <begin position="120"/>
        <end position="374"/>
    </location>
</feature>
<keyword evidence="2 6" id="KW-0812">Transmembrane</keyword>
<organism evidence="9 10">
    <name type="scientific">Melanomma pulvis-pyrius CBS 109.77</name>
    <dbReference type="NCBI Taxonomy" id="1314802"/>
    <lineage>
        <taxon>Eukaryota</taxon>
        <taxon>Fungi</taxon>
        <taxon>Dikarya</taxon>
        <taxon>Ascomycota</taxon>
        <taxon>Pezizomycotina</taxon>
        <taxon>Dothideomycetes</taxon>
        <taxon>Pleosporomycetidae</taxon>
        <taxon>Pleosporales</taxon>
        <taxon>Melanommataceae</taxon>
        <taxon>Melanomma</taxon>
    </lineage>
</organism>
<dbReference type="PANTHER" id="PTHR37994:SF4">
    <property type="entry name" value="ER TRANSPORTER 6TM N-TERMINAL DOMAIN-CONTAINING PROTEIN-RELATED"/>
    <property type="match status" value="1"/>
</dbReference>
<keyword evidence="4 6" id="KW-0472">Membrane</keyword>
<feature type="region of interest" description="Disordered" evidence="5">
    <location>
        <begin position="383"/>
        <end position="402"/>
    </location>
</feature>
<dbReference type="Proteomes" id="UP000799757">
    <property type="component" value="Unassembled WGS sequence"/>
</dbReference>
<dbReference type="GO" id="GO:0016020">
    <property type="term" value="C:membrane"/>
    <property type="evidence" value="ECO:0007669"/>
    <property type="project" value="UniProtKB-SubCell"/>
</dbReference>
<evidence type="ECO:0000259" key="7">
    <source>
        <dbReference type="Pfam" id="PF10337"/>
    </source>
</evidence>
<keyword evidence="3 6" id="KW-1133">Transmembrane helix</keyword>
<comment type="subcellular location">
    <subcellularLocation>
        <location evidence="1">Membrane</location>
        <topology evidence="1">Multi-pass membrane protein</topology>
    </subcellularLocation>
</comment>
<gene>
    <name evidence="9" type="ORF">K505DRAFT_233045</name>
</gene>
<evidence type="ECO:0000259" key="8">
    <source>
        <dbReference type="Pfam" id="PF13515"/>
    </source>
</evidence>
<feature type="domain" description="Integral membrane bound transporter" evidence="8">
    <location>
        <begin position="600"/>
        <end position="740"/>
    </location>
</feature>
<dbReference type="AlphaFoldDB" id="A0A6A6XPT4"/>
<feature type="transmembrane region" description="Helical" evidence="6">
    <location>
        <begin position="681"/>
        <end position="699"/>
    </location>
</feature>
<feature type="transmembrane region" description="Helical" evidence="6">
    <location>
        <begin position="88"/>
        <end position="107"/>
    </location>
</feature>
<evidence type="ECO:0000256" key="1">
    <source>
        <dbReference type="ARBA" id="ARBA00004141"/>
    </source>
</evidence>
<keyword evidence="10" id="KW-1185">Reference proteome</keyword>
<dbReference type="Pfam" id="PF13515">
    <property type="entry name" value="FUSC_2"/>
    <property type="match status" value="1"/>
</dbReference>
<evidence type="ECO:0000313" key="9">
    <source>
        <dbReference type="EMBL" id="KAF2798551.1"/>
    </source>
</evidence>
<feature type="transmembrane region" description="Helical" evidence="6">
    <location>
        <begin position="631"/>
        <end position="652"/>
    </location>
</feature>
<feature type="transmembrane region" description="Helical" evidence="6">
    <location>
        <begin position="580"/>
        <end position="597"/>
    </location>
</feature>
<evidence type="ECO:0000256" key="3">
    <source>
        <dbReference type="ARBA" id="ARBA00022989"/>
    </source>
</evidence>
<evidence type="ECO:0000256" key="2">
    <source>
        <dbReference type="ARBA" id="ARBA00022692"/>
    </source>
</evidence>
<accession>A0A6A6XPT4</accession>
<feature type="transmembrane region" description="Helical" evidence="6">
    <location>
        <begin position="54"/>
        <end position="76"/>
    </location>
</feature>
<dbReference type="InterPro" id="IPR049453">
    <property type="entry name" value="Memb_transporter_dom"/>
</dbReference>
<reference evidence="9" key="1">
    <citation type="journal article" date="2020" name="Stud. Mycol.">
        <title>101 Dothideomycetes genomes: a test case for predicting lifestyles and emergence of pathogens.</title>
        <authorList>
            <person name="Haridas S."/>
            <person name="Albert R."/>
            <person name="Binder M."/>
            <person name="Bloem J."/>
            <person name="Labutti K."/>
            <person name="Salamov A."/>
            <person name="Andreopoulos B."/>
            <person name="Baker S."/>
            <person name="Barry K."/>
            <person name="Bills G."/>
            <person name="Bluhm B."/>
            <person name="Cannon C."/>
            <person name="Castanera R."/>
            <person name="Culley D."/>
            <person name="Daum C."/>
            <person name="Ezra D."/>
            <person name="Gonzalez J."/>
            <person name="Henrissat B."/>
            <person name="Kuo A."/>
            <person name="Liang C."/>
            <person name="Lipzen A."/>
            <person name="Lutzoni F."/>
            <person name="Magnuson J."/>
            <person name="Mondo S."/>
            <person name="Nolan M."/>
            <person name="Ohm R."/>
            <person name="Pangilinan J."/>
            <person name="Park H.-J."/>
            <person name="Ramirez L."/>
            <person name="Alfaro M."/>
            <person name="Sun H."/>
            <person name="Tritt A."/>
            <person name="Yoshinaga Y."/>
            <person name="Zwiers L.-H."/>
            <person name="Turgeon B."/>
            <person name="Goodwin S."/>
            <person name="Spatafora J."/>
            <person name="Crous P."/>
            <person name="Grigoriev I."/>
        </authorList>
    </citation>
    <scope>NUCLEOTIDE SEQUENCE</scope>
    <source>
        <strain evidence="9">CBS 109.77</strain>
    </source>
</reference>
<dbReference type="InterPro" id="IPR018823">
    <property type="entry name" value="ArAE_2_N"/>
</dbReference>
<feature type="transmembrane region" description="Helical" evidence="6">
    <location>
        <begin position="659"/>
        <end position="675"/>
    </location>
</feature>
<feature type="compositionally biased region" description="Basic and acidic residues" evidence="5">
    <location>
        <begin position="386"/>
        <end position="402"/>
    </location>
</feature>
<feature type="transmembrane region" description="Helical" evidence="6">
    <location>
        <begin position="127"/>
        <end position="145"/>
    </location>
</feature>
<dbReference type="Pfam" id="PF10337">
    <property type="entry name" value="ArAE_2_N"/>
    <property type="match status" value="1"/>
</dbReference>
<evidence type="ECO:0000256" key="4">
    <source>
        <dbReference type="ARBA" id="ARBA00023136"/>
    </source>
</evidence>
<evidence type="ECO:0000313" key="10">
    <source>
        <dbReference type="Proteomes" id="UP000799757"/>
    </source>
</evidence>
<dbReference type="EMBL" id="MU001781">
    <property type="protein sequence ID" value="KAF2798551.1"/>
    <property type="molecule type" value="Genomic_DNA"/>
</dbReference>
<dbReference type="OrthoDB" id="2274698at2759"/>
<dbReference type="PANTHER" id="PTHR37994">
    <property type="entry name" value="ARAE_2_N DOMAIN-CONTAINING PROTEIN-RELATED"/>
    <property type="match status" value="1"/>
</dbReference>